<evidence type="ECO:0000259" key="7">
    <source>
        <dbReference type="PROSITE" id="PS50048"/>
    </source>
</evidence>
<gene>
    <name evidence="8" type="ORF">BDV29DRAFT_198684</name>
</gene>
<dbReference type="EMBL" id="ML732340">
    <property type="protein sequence ID" value="KAB8069457.1"/>
    <property type="molecule type" value="Genomic_DNA"/>
</dbReference>
<keyword evidence="2" id="KW-0862">Zinc</keyword>
<keyword evidence="3" id="KW-0805">Transcription regulation</keyword>
<evidence type="ECO:0000256" key="5">
    <source>
        <dbReference type="ARBA" id="ARBA00023163"/>
    </source>
</evidence>
<dbReference type="OrthoDB" id="2593732at2759"/>
<keyword evidence="9" id="KW-1185">Reference proteome</keyword>
<protein>
    <recommendedName>
        <fullName evidence="7">Zn(2)-C6 fungal-type domain-containing protein</fullName>
    </recommendedName>
</protein>
<dbReference type="AlphaFoldDB" id="A0A5N5WP27"/>
<dbReference type="InterPro" id="IPR001138">
    <property type="entry name" value="Zn2Cys6_DnaBD"/>
</dbReference>
<evidence type="ECO:0000256" key="6">
    <source>
        <dbReference type="ARBA" id="ARBA00023242"/>
    </source>
</evidence>
<dbReference type="PROSITE" id="PS00463">
    <property type="entry name" value="ZN2_CY6_FUNGAL_1"/>
    <property type="match status" value="1"/>
</dbReference>
<name>A0A5N5WP27_9EURO</name>
<dbReference type="GO" id="GO:0000981">
    <property type="term" value="F:DNA-binding transcription factor activity, RNA polymerase II-specific"/>
    <property type="evidence" value="ECO:0007669"/>
    <property type="project" value="InterPro"/>
</dbReference>
<dbReference type="GO" id="GO:0008270">
    <property type="term" value="F:zinc ion binding"/>
    <property type="evidence" value="ECO:0007669"/>
    <property type="project" value="InterPro"/>
</dbReference>
<dbReference type="GO" id="GO:0009893">
    <property type="term" value="P:positive regulation of metabolic process"/>
    <property type="evidence" value="ECO:0007669"/>
    <property type="project" value="UniProtKB-ARBA"/>
</dbReference>
<sequence>MARKTHTKSRTGCRTCKSRRIRCDETWPSCKRCTTTGRRCDGPSKATTTTIAVSFANVMTISTMQMQPARLTYGSEQEASYVRYFLDHISYNASCPSILLPCQILMIQAVHEDTAVRRCAIAISVLMQEKNANHQFPAGPPSCPPGRGGYMFALKKYGRALSCLQQLVSHRDRRSVEAALLCGIICIWFEILIKDYLTALSHLERCLNIILVSRTPDRGKINTDIEDAYVKLDMQAAVYVGVRSPAFLAEGMKPIPYIFETFEDAEKTLIEEYGRIIHFASKIAAPHRYHQPGWIPLELLAHAQMLQKRLEQWNPAFNYSYSCQKAEGNRQMTPRVSLVLIQYHVAAITASTCLYSEETIYDRFLSVFGRIIRLADKLVSWWHDQLSGSTLGVPLDMGIVHPLYMIATKCRTTSVRQKAIDMLFSMRNNEGVWEGPIVASVARRAKDIEEEGLDIEVDGVPEFRRIHVIGFHIAHELSQVHVEFRRRSNGMDGEWEEWKEIVSY</sequence>
<evidence type="ECO:0000256" key="4">
    <source>
        <dbReference type="ARBA" id="ARBA00023125"/>
    </source>
</evidence>
<organism evidence="8 9">
    <name type="scientific">Aspergillus leporis</name>
    <dbReference type="NCBI Taxonomy" id="41062"/>
    <lineage>
        <taxon>Eukaryota</taxon>
        <taxon>Fungi</taxon>
        <taxon>Dikarya</taxon>
        <taxon>Ascomycota</taxon>
        <taxon>Pezizomycotina</taxon>
        <taxon>Eurotiomycetes</taxon>
        <taxon>Eurotiomycetidae</taxon>
        <taxon>Eurotiales</taxon>
        <taxon>Aspergillaceae</taxon>
        <taxon>Aspergillus</taxon>
        <taxon>Aspergillus subgen. Circumdati</taxon>
    </lineage>
</organism>
<dbReference type="InterPro" id="IPR052360">
    <property type="entry name" value="Transcr_Regulatory_Proteins"/>
</dbReference>
<dbReference type="InterPro" id="IPR036864">
    <property type="entry name" value="Zn2-C6_fun-type_DNA-bd_sf"/>
</dbReference>
<dbReference type="Proteomes" id="UP000326565">
    <property type="component" value="Unassembled WGS sequence"/>
</dbReference>
<feature type="domain" description="Zn(2)-C6 fungal-type" evidence="7">
    <location>
        <begin position="12"/>
        <end position="40"/>
    </location>
</feature>
<dbReference type="GO" id="GO:0003677">
    <property type="term" value="F:DNA binding"/>
    <property type="evidence" value="ECO:0007669"/>
    <property type="project" value="UniProtKB-KW"/>
</dbReference>
<keyword evidence="1" id="KW-0479">Metal-binding</keyword>
<dbReference type="PANTHER" id="PTHR36206">
    <property type="entry name" value="ASPERCRYPTIN BIOSYNTHESIS CLUSTER-SPECIFIC TRANSCRIPTION REGULATOR ATNN-RELATED"/>
    <property type="match status" value="1"/>
</dbReference>
<keyword evidence="4" id="KW-0238">DNA-binding</keyword>
<evidence type="ECO:0000313" key="9">
    <source>
        <dbReference type="Proteomes" id="UP000326565"/>
    </source>
</evidence>
<accession>A0A5N5WP27</accession>
<dbReference type="SMART" id="SM00066">
    <property type="entry name" value="GAL4"/>
    <property type="match status" value="1"/>
</dbReference>
<reference evidence="8 9" key="1">
    <citation type="submission" date="2019-04" db="EMBL/GenBank/DDBJ databases">
        <title>Friends and foes A comparative genomics study of 23 Aspergillus species from section Flavi.</title>
        <authorList>
            <consortium name="DOE Joint Genome Institute"/>
            <person name="Kjaerbolling I."/>
            <person name="Vesth T."/>
            <person name="Frisvad J.C."/>
            <person name="Nybo J.L."/>
            <person name="Theobald S."/>
            <person name="Kildgaard S."/>
            <person name="Isbrandt T."/>
            <person name="Kuo A."/>
            <person name="Sato A."/>
            <person name="Lyhne E.K."/>
            <person name="Kogle M.E."/>
            <person name="Wiebenga A."/>
            <person name="Kun R.S."/>
            <person name="Lubbers R.J."/>
            <person name="Makela M.R."/>
            <person name="Barry K."/>
            <person name="Chovatia M."/>
            <person name="Clum A."/>
            <person name="Daum C."/>
            <person name="Haridas S."/>
            <person name="He G."/>
            <person name="LaButti K."/>
            <person name="Lipzen A."/>
            <person name="Mondo S."/>
            <person name="Riley R."/>
            <person name="Salamov A."/>
            <person name="Simmons B.A."/>
            <person name="Magnuson J.K."/>
            <person name="Henrissat B."/>
            <person name="Mortensen U.H."/>
            <person name="Larsen T.O."/>
            <person name="Devries R.P."/>
            <person name="Grigoriev I.V."/>
            <person name="Machida M."/>
            <person name="Baker S.E."/>
            <person name="Andersen M.R."/>
        </authorList>
    </citation>
    <scope>NUCLEOTIDE SEQUENCE [LARGE SCALE GENOMIC DNA]</scope>
    <source>
        <strain evidence="8 9">CBS 151.66</strain>
    </source>
</reference>
<keyword evidence="5" id="KW-0804">Transcription</keyword>
<dbReference type="CDD" id="cd00067">
    <property type="entry name" value="GAL4"/>
    <property type="match status" value="1"/>
</dbReference>
<dbReference type="PANTHER" id="PTHR36206:SF10">
    <property type="entry name" value="ZN(II)2CYS6 TRANSCRIPTION FACTOR (EUROFUNG)"/>
    <property type="match status" value="1"/>
</dbReference>
<evidence type="ECO:0000256" key="2">
    <source>
        <dbReference type="ARBA" id="ARBA00022833"/>
    </source>
</evidence>
<keyword evidence="6" id="KW-0539">Nucleus</keyword>
<proteinExistence type="predicted"/>
<dbReference type="Gene3D" id="4.10.240.10">
    <property type="entry name" value="Zn(2)-C6 fungal-type DNA-binding domain"/>
    <property type="match status" value="1"/>
</dbReference>
<evidence type="ECO:0000313" key="8">
    <source>
        <dbReference type="EMBL" id="KAB8069457.1"/>
    </source>
</evidence>
<dbReference type="PROSITE" id="PS50048">
    <property type="entry name" value="ZN2_CY6_FUNGAL_2"/>
    <property type="match status" value="1"/>
</dbReference>
<dbReference type="SUPFAM" id="SSF57701">
    <property type="entry name" value="Zn2/Cys6 DNA-binding domain"/>
    <property type="match status" value="1"/>
</dbReference>
<evidence type="ECO:0000256" key="1">
    <source>
        <dbReference type="ARBA" id="ARBA00022723"/>
    </source>
</evidence>
<dbReference type="Pfam" id="PF00172">
    <property type="entry name" value="Zn_clus"/>
    <property type="match status" value="1"/>
</dbReference>
<evidence type="ECO:0000256" key="3">
    <source>
        <dbReference type="ARBA" id="ARBA00023015"/>
    </source>
</evidence>